<feature type="transmembrane region" description="Helical" evidence="2">
    <location>
        <begin position="44"/>
        <end position="67"/>
    </location>
</feature>
<dbReference type="AlphaFoldDB" id="A0A1F4V9J0"/>
<evidence type="ECO:0000313" key="4">
    <source>
        <dbReference type="EMBL" id="OGC53333.1"/>
    </source>
</evidence>
<dbReference type="GO" id="GO:0007165">
    <property type="term" value="P:signal transduction"/>
    <property type="evidence" value="ECO:0007669"/>
    <property type="project" value="InterPro"/>
</dbReference>
<dbReference type="InterPro" id="IPR003660">
    <property type="entry name" value="HAMP_dom"/>
</dbReference>
<proteinExistence type="predicted"/>
<dbReference type="PROSITE" id="PS50885">
    <property type="entry name" value="HAMP"/>
    <property type="match status" value="1"/>
</dbReference>
<dbReference type="CDD" id="cd06225">
    <property type="entry name" value="HAMP"/>
    <property type="match status" value="1"/>
</dbReference>
<dbReference type="Proteomes" id="UP000178127">
    <property type="component" value="Unassembled WGS sequence"/>
</dbReference>
<feature type="transmembrane region" description="Helical" evidence="2">
    <location>
        <begin position="12"/>
        <end position="32"/>
    </location>
</feature>
<keyword evidence="1" id="KW-0175">Coiled coil</keyword>
<name>A0A1F4V9J0_UNCKA</name>
<evidence type="ECO:0000259" key="3">
    <source>
        <dbReference type="PROSITE" id="PS50885"/>
    </source>
</evidence>
<keyword evidence="2" id="KW-0472">Membrane</keyword>
<protein>
    <recommendedName>
        <fullName evidence="3">HAMP domain-containing protein</fullName>
    </recommendedName>
</protein>
<organism evidence="4 5">
    <name type="scientific">candidate division WWE3 bacterium RIFCSPHIGHO2_02_FULL_38_14</name>
    <dbReference type="NCBI Taxonomy" id="1802620"/>
    <lineage>
        <taxon>Bacteria</taxon>
        <taxon>Katanobacteria</taxon>
    </lineage>
</organism>
<dbReference type="STRING" id="1802620.A3D91_02905"/>
<evidence type="ECO:0000256" key="1">
    <source>
        <dbReference type="SAM" id="Coils"/>
    </source>
</evidence>
<comment type="caution">
    <text evidence="4">The sequence shown here is derived from an EMBL/GenBank/DDBJ whole genome shotgun (WGS) entry which is preliminary data.</text>
</comment>
<dbReference type="EMBL" id="MEVD01000015">
    <property type="protein sequence ID" value="OGC53333.1"/>
    <property type="molecule type" value="Genomic_DNA"/>
</dbReference>
<feature type="coiled-coil region" evidence="1">
    <location>
        <begin position="110"/>
        <end position="144"/>
    </location>
</feature>
<accession>A0A1F4V9J0</accession>
<keyword evidence="2" id="KW-1133">Transmembrane helix</keyword>
<reference evidence="4 5" key="1">
    <citation type="journal article" date="2016" name="Nat. Commun.">
        <title>Thousands of microbial genomes shed light on interconnected biogeochemical processes in an aquifer system.</title>
        <authorList>
            <person name="Anantharaman K."/>
            <person name="Brown C.T."/>
            <person name="Hug L.A."/>
            <person name="Sharon I."/>
            <person name="Castelle C.J."/>
            <person name="Probst A.J."/>
            <person name="Thomas B.C."/>
            <person name="Singh A."/>
            <person name="Wilkins M.J."/>
            <person name="Karaoz U."/>
            <person name="Brodie E.L."/>
            <person name="Williams K.H."/>
            <person name="Hubbard S.S."/>
            <person name="Banfield J.F."/>
        </authorList>
    </citation>
    <scope>NUCLEOTIDE SEQUENCE [LARGE SCALE GENOMIC DNA]</scope>
</reference>
<dbReference type="GO" id="GO:0016020">
    <property type="term" value="C:membrane"/>
    <property type="evidence" value="ECO:0007669"/>
    <property type="project" value="InterPro"/>
</dbReference>
<evidence type="ECO:0000313" key="5">
    <source>
        <dbReference type="Proteomes" id="UP000178127"/>
    </source>
</evidence>
<sequence length="170" mass="19426">MKLGIRKRITLFILLISVIAVFLASFTIKLIVETQINELGKVYLANYLVFFLTLLVVIVVGLFSIYLESTIVKPLKSLLADVVRVRNDKNFDSRVRTTGVDEVYVLSMEINKMLDALKNASNTLRDANKELKEKTVELEKINKIMVGRELKMISLKKEIEKLKGVKHDDQ</sequence>
<dbReference type="Pfam" id="PF00672">
    <property type="entry name" value="HAMP"/>
    <property type="match status" value="1"/>
</dbReference>
<keyword evidence="2" id="KW-0812">Transmembrane</keyword>
<gene>
    <name evidence="4" type="ORF">A3D91_02905</name>
</gene>
<dbReference type="Gene3D" id="6.10.340.10">
    <property type="match status" value="1"/>
</dbReference>
<evidence type="ECO:0000256" key="2">
    <source>
        <dbReference type="SAM" id="Phobius"/>
    </source>
</evidence>
<feature type="domain" description="HAMP" evidence="3">
    <location>
        <begin position="69"/>
        <end position="122"/>
    </location>
</feature>